<organism evidence="4">
    <name type="scientific">Compsopogon caeruleus</name>
    <dbReference type="NCBI Taxonomy" id="31354"/>
    <lineage>
        <taxon>Eukaryota</taxon>
        <taxon>Rhodophyta</taxon>
        <taxon>Compsopogonophyceae</taxon>
        <taxon>Compsopogonales</taxon>
        <taxon>Compsopogonaceae</taxon>
        <taxon>Compsopogon</taxon>
    </lineage>
</organism>
<keyword evidence="2" id="KW-0812">Transmembrane</keyword>
<reference evidence="4" key="1">
    <citation type="submission" date="2021-01" db="EMBL/GenBank/DDBJ databases">
        <authorList>
            <person name="Corre E."/>
            <person name="Pelletier E."/>
            <person name="Niang G."/>
            <person name="Scheremetjew M."/>
            <person name="Finn R."/>
            <person name="Kale V."/>
            <person name="Holt S."/>
            <person name="Cochrane G."/>
            <person name="Meng A."/>
            <person name="Brown T."/>
            <person name="Cohen L."/>
        </authorList>
    </citation>
    <scope>NUCLEOTIDE SEQUENCE</scope>
    <source>
        <strain evidence="4">SAG 36.94</strain>
    </source>
</reference>
<dbReference type="AlphaFoldDB" id="A0A6T6B406"/>
<keyword evidence="1" id="KW-0863">Zinc-finger</keyword>
<dbReference type="GO" id="GO:0006511">
    <property type="term" value="P:ubiquitin-dependent protein catabolic process"/>
    <property type="evidence" value="ECO:0007669"/>
    <property type="project" value="TreeGrafter"/>
</dbReference>
<evidence type="ECO:0000313" key="4">
    <source>
        <dbReference type="EMBL" id="CAD9223526.1"/>
    </source>
</evidence>
<sequence length="215" mass="24069">MNANGSNDQDVKYFVAGGLLVSLLLLGAAWLLREEVRMRRLERERLRLQRELGDGGDLYSLQERWDWIQRGERQRSRSRRSLRGGSEVGGVPVSGERPVVVSGQNRLESLEVLEFLTRYRVEEQDGNREKGIRTEVEGNGTEEEDPICAICLSEMSVGGDVVVALPKCMHRFHQSCMLVFMAKGLAHRCPICQEDLVVAFREAYGGAGVSTDGDD</sequence>
<dbReference type="EMBL" id="HBGH01001503">
    <property type="protein sequence ID" value="CAD9223534.1"/>
    <property type="molecule type" value="Transcribed_RNA"/>
</dbReference>
<name>A0A6T6B406_9RHOD</name>
<accession>A0A6T6B406</accession>
<dbReference type="EMBL" id="HBGH01001502">
    <property type="protein sequence ID" value="CAD9223526.1"/>
    <property type="molecule type" value="Transcribed_RNA"/>
</dbReference>
<gene>
    <name evidence="4" type="ORF">CCAE0312_LOCUS765</name>
    <name evidence="5" type="ORF">CCAE0312_LOCUS766</name>
</gene>
<dbReference type="InterPro" id="IPR051826">
    <property type="entry name" value="E3_ubiquitin-ligase_domain"/>
</dbReference>
<keyword evidence="1" id="KW-0479">Metal-binding</keyword>
<feature type="domain" description="RING-type" evidence="3">
    <location>
        <begin position="148"/>
        <end position="193"/>
    </location>
</feature>
<dbReference type="Pfam" id="PF13639">
    <property type="entry name" value="zf-RING_2"/>
    <property type="match status" value="1"/>
</dbReference>
<dbReference type="SMART" id="SM00184">
    <property type="entry name" value="RING"/>
    <property type="match status" value="1"/>
</dbReference>
<keyword evidence="1" id="KW-0862">Zinc</keyword>
<dbReference type="SUPFAM" id="SSF57850">
    <property type="entry name" value="RING/U-box"/>
    <property type="match status" value="1"/>
</dbReference>
<dbReference type="GO" id="GO:0008270">
    <property type="term" value="F:zinc ion binding"/>
    <property type="evidence" value="ECO:0007669"/>
    <property type="project" value="UniProtKB-KW"/>
</dbReference>
<dbReference type="PROSITE" id="PS50089">
    <property type="entry name" value="ZF_RING_2"/>
    <property type="match status" value="1"/>
</dbReference>
<dbReference type="InterPro" id="IPR001841">
    <property type="entry name" value="Znf_RING"/>
</dbReference>
<dbReference type="GO" id="GO:0061630">
    <property type="term" value="F:ubiquitin protein ligase activity"/>
    <property type="evidence" value="ECO:0007669"/>
    <property type="project" value="TreeGrafter"/>
</dbReference>
<dbReference type="CDD" id="cd16448">
    <property type="entry name" value="RING-H2"/>
    <property type="match status" value="1"/>
</dbReference>
<evidence type="ECO:0000256" key="1">
    <source>
        <dbReference type="PROSITE-ProRule" id="PRU00175"/>
    </source>
</evidence>
<evidence type="ECO:0000313" key="5">
    <source>
        <dbReference type="EMBL" id="CAD9223534.1"/>
    </source>
</evidence>
<keyword evidence="2" id="KW-1133">Transmembrane helix</keyword>
<evidence type="ECO:0000259" key="3">
    <source>
        <dbReference type="PROSITE" id="PS50089"/>
    </source>
</evidence>
<dbReference type="Gene3D" id="3.30.40.10">
    <property type="entry name" value="Zinc/RING finger domain, C3HC4 (zinc finger)"/>
    <property type="match status" value="1"/>
</dbReference>
<keyword evidence="2" id="KW-0472">Membrane</keyword>
<feature type="transmembrane region" description="Helical" evidence="2">
    <location>
        <begin position="13"/>
        <end position="32"/>
    </location>
</feature>
<protein>
    <recommendedName>
        <fullName evidence="3">RING-type domain-containing protein</fullName>
    </recommendedName>
</protein>
<proteinExistence type="predicted"/>
<dbReference type="PANTHER" id="PTHR22765">
    <property type="entry name" value="RING FINGER AND PROTEASE ASSOCIATED DOMAIN-CONTAINING"/>
    <property type="match status" value="1"/>
</dbReference>
<evidence type="ECO:0000256" key="2">
    <source>
        <dbReference type="SAM" id="Phobius"/>
    </source>
</evidence>
<dbReference type="InterPro" id="IPR013083">
    <property type="entry name" value="Znf_RING/FYVE/PHD"/>
</dbReference>